<proteinExistence type="predicted"/>
<sequence length="330" mass="35459">MTALQILPVLVLWAVVVIRLLGLRYGWKPGVLPAVSAVALAGTLNIDPVYLAVDQALGGRNVLNLLIHLLVGAGMTELSRLLLQVTGRGRRVKVLVGVGLVLAAAQTVLLGVSDTRGSAASFTDTFGSIPTIAWYQATFFAWFAMICGYTALEMMRRSRNGESRAFRIGFDVLGAGCLMGVLAAVLKMIQIGLELQGSGETNELLALAYQVLLAVMIVGFAVGFILPSSGRIKATFRARDERAQDIAALRPIVARLVQTPQGRSSMGAAKIFLGERPSKAQLYRWFIFIGDVRVLDPTLLSPHETTIIDEIGARIEHNGSTLRHPAGTGR</sequence>
<feature type="transmembrane region" description="Helical" evidence="1">
    <location>
        <begin position="6"/>
        <end position="23"/>
    </location>
</feature>
<dbReference type="RefSeq" id="WP_152229370.1">
    <property type="nucleotide sequence ID" value="NZ_BAAALV010000004.1"/>
</dbReference>
<keyword evidence="1" id="KW-1133">Transmembrane helix</keyword>
<reference evidence="2 3" key="1">
    <citation type="journal article" date="2019" name="Int. J. Syst. Evol. Microbiol.">
        <title>The Global Catalogue of Microorganisms (GCM) 10K type strain sequencing project: providing services to taxonomists for standard genome sequencing and annotation.</title>
        <authorList>
            <consortium name="The Broad Institute Genomics Platform"/>
            <consortium name="The Broad Institute Genome Sequencing Center for Infectious Disease"/>
            <person name="Wu L."/>
            <person name="Ma J."/>
        </authorList>
    </citation>
    <scope>NUCLEOTIDE SEQUENCE [LARGE SCALE GENOMIC DNA]</scope>
    <source>
        <strain evidence="2 3">JCM 13316</strain>
    </source>
</reference>
<evidence type="ECO:0000313" key="3">
    <source>
        <dbReference type="Proteomes" id="UP001500784"/>
    </source>
</evidence>
<feature type="transmembrane region" description="Helical" evidence="1">
    <location>
        <begin position="132"/>
        <end position="152"/>
    </location>
</feature>
<feature type="transmembrane region" description="Helical" evidence="1">
    <location>
        <begin position="95"/>
        <end position="112"/>
    </location>
</feature>
<accession>A0ABN2PBN6</accession>
<gene>
    <name evidence="2" type="ORF">GCM10009688_23000</name>
</gene>
<feature type="transmembrane region" description="Helical" evidence="1">
    <location>
        <begin position="206"/>
        <end position="227"/>
    </location>
</feature>
<keyword evidence="1" id="KW-0812">Transmembrane</keyword>
<keyword evidence="1" id="KW-0472">Membrane</keyword>
<evidence type="ECO:0000256" key="1">
    <source>
        <dbReference type="SAM" id="Phobius"/>
    </source>
</evidence>
<feature type="transmembrane region" description="Helical" evidence="1">
    <location>
        <begin position="30"/>
        <end position="53"/>
    </location>
</feature>
<protein>
    <submittedName>
        <fullName evidence="2">Uncharacterized protein</fullName>
    </submittedName>
</protein>
<keyword evidence="3" id="KW-1185">Reference proteome</keyword>
<organism evidence="2 3">
    <name type="scientific">Arthrobacter gandavensis</name>
    <dbReference type="NCBI Taxonomy" id="169960"/>
    <lineage>
        <taxon>Bacteria</taxon>
        <taxon>Bacillati</taxon>
        <taxon>Actinomycetota</taxon>
        <taxon>Actinomycetes</taxon>
        <taxon>Micrococcales</taxon>
        <taxon>Micrococcaceae</taxon>
        <taxon>Arthrobacter</taxon>
    </lineage>
</organism>
<feature type="transmembrane region" description="Helical" evidence="1">
    <location>
        <begin position="164"/>
        <end position="186"/>
    </location>
</feature>
<name>A0ABN2PBN6_9MICC</name>
<evidence type="ECO:0000313" key="2">
    <source>
        <dbReference type="EMBL" id="GAA1917324.1"/>
    </source>
</evidence>
<comment type="caution">
    <text evidence="2">The sequence shown here is derived from an EMBL/GenBank/DDBJ whole genome shotgun (WGS) entry which is preliminary data.</text>
</comment>
<dbReference type="EMBL" id="BAAALV010000004">
    <property type="protein sequence ID" value="GAA1917324.1"/>
    <property type="molecule type" value="Genomic_DNA"/>
</dbReference>
<feature type="transmembrane region" description="Helical" evidence="1">
    <location>
        <begin position="65"/>
        <end position="83"/>
    </location>
</feature>
<dbReference type="Proteomes" id="UP001500784">
    <property type="component" value="Unassembled WGS sequence"/>
</dbReference>